<evidence type="ECO:0000256" key="3">
    <source>
        <dbReference type="ARBA" id="ARBA00022679"/>
    </source>
</evidence>
<dbReference type="GO" id="GO:0006396">
    <property type="term" value="P:RNA processing"/>
    <property type="evidence" value="ECO:0007669"/>
    <property type="project" value="InterPro"/>
</dbReference>
<dbReference type="InterPro" id="IPR001537">
    <property type="entry name" value="SpoU_MeTrfase"/>
</dbReference>
<protein>
    <submittedName>
        <fullName evidence="5">RNA methyltransferase</fullName>
    </submittedName>
</protein>
<reference evidence="5" key="1">
    <citation type="submission" date="2023-02" db="EMBL/GenBank/DDBJ databases">
        <title>Pathogen: clinical or host-associated sample.</title>
        <authorList>
            <person name="Hergert J."/>
            <person name="Casey R."/>
            <person name="Wagner J."/>
            <person name="Young E.L."/>
            <person name="Oakeson K.F."/>
        </authorList>
    </citation>
    <scope>NUCLEOTIDE SEQUENCE</scope>
    <source>
        <strain evidence="5">2022CK-00830</strain>
    </source>
</reference>
<gene>
    <name evidence="5" type="ORF">PUW23_21225</name>
</gene>
<evidence type="ECO:0000256" key="1">
    <source>
        <dbReference type="ARBA" id="ARBA00007228"/>
    </source>
</evidence>
<keyword evidence="3" id="KW-0808">Transferase</keyword>
<dbReference type="Proteomes" id="UP001220962">
    <property type="component" value="Chromosome"/>
</dbReference>
<dbReference type="AlphaFoldDB" id="A0AAX3MXD4"/>
<dbReference type="SUPFAM" id="SSF75217">
    <property type="entry name" value="alpha/beta knot"/>
    <property type="match status" value="1"/>
</dbReference>
<proteinExistence type="inferred from homology"/>
<dbReference type="Pfam" id="PF22435">
    <property type="entry name" value="MRM3-like_sub_bind"/>
    <property type="match status" value="1"/>
</dbReference>
<dbReference type="PANTHER" id="PTHR43191:SF2">
    <property type="entry name" value="RRNA METHYLTRANSFERASE 3, MITOCHONDRIAL"/>
    <property type="match status" value="1"/>
</dbReference>
<dbReference type="RefSeq" id="WP_274359053.1">
    <property type="nucleotide sequence ID" value="NZ_CP118101.1"/>
</dbReference>
<organism evidence="5 6">
    <name type="scientific">Paenibacillus urinalis</name>
    <dbReference type="NCBI Taxonomy" id="521520"/>
    <lineage>
        <taxon>Bacteria</taxon>
        <taxon>Bacillati</taxon>
        <taxon>Bacillota</taxon>
        <taxon>Bacilli</taxon>
        <taxon>Bacillales</taxon>
        <taxon>Paenibacillaceae</taxon>
        <taxon>Paenibacillus</taxon>
    </lineage>
</organism>
<evidence type="ECO:0000259" key="4">
    <source>
        <dbReference type="SMART" id="SM00967"/>
    </source>
</evidence>
<dbReference type="InterPro" id="IPR013123">
    <property type="entry name" value="SpoU_subst-bd"/>
</dbReference>
<dbReference type="InterPro" id="IPR053888">
    <property type="entry name" value="MRM3-like_sub_bind"/>
</dbReference>
<dbReference type="EMBL" id="CP118101">
    <property type="protein sequence ID" value="WDH81987.1"/>
    <property type="molecule type" value="Genomic_DNA"/>
</dbReference>
<name>A0AAX3MXD4_9BACL</name>
<comment type="similarity">
    <text evidence="1">Belongs to the class IV-like SAM-binding methyltransferase superfamily. RNA methyltransferase TrmH family.</text>
</comment>
<sequence>MEIVSVHNPRVKEWAQLLDKKYRTRQNKYIIEGIHLVQEALSYDADIECIAYDMDKGIPGELSGYADSEDRAEWIPVSAAVIEKCTDTVTPQPVFAIVRKDAAGLSEFLDKKDSLIIVLDRLQDPGNVGTIIRSADAAGADGVIVGRGSADVYNPKTIRSTMGSFFHLPVVEADLSEVLPRAKTEGVTLVSTSLAADSSCYDYDFRGAKWLVIGNEGSGVSEEVSRLVDDAIIIPSPGQAESLNAAMAATILMFEAMRQRHYSA</sequence>
<dbReference type="InterPro" id="IPR051259">
    <property type="entry name" value="rRNA_Methyltransferase"/>
</dbReference>
<dbReference type="Gene3D" id="3.30.1330.30">
    <property type="match status" value="1"/>
</dbReference>
<dbReference type="InterPro" id="IPR029026">
    <property type="entry name" value="tRNA_m1G_MTases_N"/>
</dbReference>
<dbReference type="PANTHER" id="PTHR43191">
    <property type="entry name" value="RRNA METHYLTRANSFERASE 3"/>
    <property type="match status" value="1"/>
</dbReference>
<accession>A0AAX3MXD4</accession>
<dbReference type="CDD" id="cd18095">
    <property type="entry name" value="SpoU-like_rRNA-MTase"/>
    <property type="match status" value="1"/>
</dbReference>
<dbReference type="GO" id="GO:0005737">
    <property type="term" value="C:cytoplasm"/>
    <property type="evidence" value="ECO:0007669"/>
    <property type="project" value="UniProtKB-ARBA"/>
</dbReference>
<dbReference type="SUPFAM" id="SSF55315">
    <property type="entry name" value="L30e-like"/>
    <property type="match status" value="1"/>
</dbReference>
<feature type="domain" description="RNA 2-O ribose methyltransferase substrate binding" evidence="4">
    <location>
        <begin position="30"/>
        <end position="104"/>
    </location>
</feature>
<keyword evidence="2 5" id="KW-0489">Methyltransferase</keyword>
<dbReference type="GO" id="GO:0003723">
    <property type="term" value="F:RNA binding"/>
    <property type="evidence" value="ECO:0007669"/>
    <property type="project" value="InterPro"/>
</dbReference>
<dbReference type="InterPro" id="IPR029028">
    <property type="entry name" value="Alpha/beta_knot_MTases"/>
</dbReference>
<evidence type="ECO:0000256" key="2">
    <source>
        <dbReference type="ARBA" id="ARBA00022603"/>
    </source>
</evidence>
<dbReference type="GO" id="GO:0032259">
    <property type="term" value="P:methylation"/>
    <property type="evidence" value="ECO:0007669"/>
    <property type="project" value="UniProtKB-KW"/>
</dbReference>
<dbReference type="SMART" id="SM00967">
    <property type="entry name" value="SpoU_sub_bind"/>
    <property type="match status" value="1"/>
</dbReference>
<dbReference type="Gene3D" id="3.40.1280.10">
    <property type="match status" value="1"/>
</dbReference>
<evidence type="ECO:0000313" key="6">
    <source>
        <dbReference type="Proteomes" id="UP001220962"/>
    </source>
</evidence>
<dbReference type="InterPro" id="IPR029064">
    <property type="entry name" value="Ribosomal_eL30-like_sf"/>
</dbReference>
<dbReference type="GO" id="GO:0008173">
    <property type="term" value="F:RNA methyltransferase activity"/>
    <property type="evidence" value="ECO:0007669"/>
    <property type="project" value="InterPro"/>
</dbReference>
<dbReference type="Pfam" id="PF00588">
    <property type="entry name" value="SpoU_methylase"/>
    <property type="match status" value="1"/>
</dbReference>
<evidence type="ECO:0000313" key="5">
    <source>
        <dbReference type="EMBL" id="WDH81987.1"/>
    </source>
</evidence>